<evidence type="ECO:0000256" key="7">
    <source>
        <dbReference type="HAMAP-Rule" id="MF_01057"/>
    </source>
</evidence>
<feature type="binding site" evidence="7">
    <location>
        <position position="89"/>
    </location>
    <ligand>
        <name>S-adenosyl-L-methionine</name>
        <dbReference type="ChEBI" id="CHEBI:59789"/>
    </ligand>
</feature>
<accession>A0A0D6ETI3</accession>
<reference evidence="9" key="1">
    <citation type="submission" date="2014-12" db="EMBL/GenBank/DDBJ databases">
        <authorList>
            <person name="Salcher M.M."/>
        </authorList>
    </citation>
    <scope>NUCLEOTIDE SEQUENCE [LARGE SCALE GENOMIC DNA]</scope>
    <source>
        <strain evidence="9">MMS-10A-171</strain>
    </source>
</reference>
<dbReference type="PANTHER" id="PTHR23417:SF14">
    <property type="entry name" value="PENTACOTRIPEPTIDE-REPEAT REGION OF PRORP DOMAIN-CONTAINING PROTEIN"/>
    <property type="match status" value="1"/>
</dbReference>
<feature type="binding site" evidence="7">
    <location>
        <position position="175"/>
    </location>
    <ligand>
        <name>substrate</name>
    </ligand>
</feature>
<dbReference type="PANTHER" id="PTHR23417">
    <property type="entry name" value="3-DEOXY-D-MANNO-OCTULOSONIC-ACID TRANSFERASE/TRNA GUANINE-N 7 - -METHYLTRANSFERASE"/>
    <property type="match status" value="1"/>
</dbReference>
<comment type="catalytic activity">
    <reaction evidence="1 7">
        <text>guanosine(46) in tRNA + S-adenosyl-L-methionine = N(7)-methylguanosine(46) in tRNA + S-adenosyl-L-homocysteine</text>
        <dbReference type="Rhea" id="RHEA:42708"/>
        <dbReference type="Rhea" id="RHEA-COMP:10188"/>
        <dbReference type="Rhea" id="RHEA-COMP:10189"/>
        <dbReference type="ChEBI" id="CHEBI:57856"/>
        <dbReference type="ChEBI" id="CHEBI:59789"/>
        <dbReference type="ChEBI" id="CHEBI:74269"/>
        <dbReference type="ChEBI" id="CHEBI:74480"/>
        <dbReference type="EC" id="2.1.1.33"/>
    </reaction>
</comment>
<dbReference type="STRING" id="1581557.BN1208_0164"/>
<comment type="pathway">
    <text evidence="7">tRNA modification; N(7)-methylguanine-tRNA biosynthesis.</text>
</comment>
<dbReference type="GO" id="GO:0043527">
    <property type="term" value="C:tRNA methyltransferase complex"/>
    <property type="evidence" value="ECO:0007669"/>
    <property type="project" value="TreeGrafter"/>
</dbReference>
<keyword evidence="5 7" id="KW-0949">S-adenosyl-L-methionine</keyword>
<dbReference type="OrthoDB" id="9802090at2"/>
<evidence type="ECO:0000313" key="9">
    <source>
        <dbReference type="Proteomes" id="UP000064007"/>
    </source>
</evidence>
<dbReference type="RefSeq" id="WP_046486842.1">
    <property type="nucleotide sequence ID" value="NZ_LN827929.1"/>
</dbReference>
<dbReference type="Pfam" id="PF02390">
    <property type="entry name" value="Methyltransf_4"/>
    <property type="match status" value="1"/>
</dbReference>
<keyword evidence="3 7" id="KW-0489">Methyltransferase</keyword>
<dbReference type="HAMAP" id="MF_01057">
    <property type="entry name" value="tRNA_methyltr_TrmB"/>
    <property type="match status" value="1"/>
</dbReference>
<feature type="binding site" evidence="7">
    <location>
        <position position="64"/>
    </location>
    <ligand>
        <name>S-adenosyl-L-methionine</name>
        <dbReference type="ChEBI" id="CHEBI:59789"/>
    </ligand>
</feature>
<evidence type="ECO:0000256" key="6">
    <source>
        <dbReference type="ARBA" id="ARBA00022694"/>
    </source>
</evidence>
<evidence type="ECO:0000256" key="4">
    <source>
        <dbReference type="ARBA" id="ARBA00022679"/>
    </source>
</evidence>
<dbReference type="EC" id="2.1.1.33" evidence="7"/>
<dbReference type="InterPro" id="IPR029063">
    <property type="entry name" value="SAM-dependent_MTases_sf"/>
</dbReference>
<dbReference type="InterPro" id="IPR003358">
    <property type="entry name" value="tRNA_(Gua-N-7)_MeTrfase_Trmb"/>
</dbReference>
<feature type="binding site" evidence="7">
    <location>
        <position position="139"/>
    </location>
    <ligand>
        <name>S-adenosyl-L-methionine</name>
        <dbReference type="ChEBI" id="CHEBI:59789"/>
    </ligand>
</feature>
<keyword evidence="6 7" id="KW-0819">tRNA processing</keyword>
<dbReference type="PROSITE" id="PS51625">
    <property type="entry name" value="SAM_MT_TRMB"/>
    <property type="match status" value="1"/>
</dbReference>
<comment type="similarity">
    <text evidence="7">Belongs to the class I-like SAM-binding methyltransferase superfamily. TrmB family.</text>
</comment>
<evidence type="ECO:0000256" key="5">
    <source>
        <dbReference type="ARBA" id="ARBA00022691"/>
    </source>
</evidence>
<feature type="binding site" evidence="7">
    <location>
        <position position="143"/>
    </location>
    <ligand>
        <name>substrate</name>
    </ligand>
</feature>
<evidence type="ECO:0000313" key="8">
    <source>
        <dbReference type="EMBL" id="CEZ19059.1"/>
    </source>
</evidence>
<dbReference type="GO" id="GO:0008176">
    <property type="term" value="F:tRNA (guanine(46)-N7)-methyltransferase activity"/>
    <property type="evidence" value="ECO:0007669"/>
    <property type="project" value="UniProtKB-UniRule"/>
</dbReference>
<sequence length="231" mass="27129">MINQDKENIKRRPIRSYILRQGRITKAQTNAIHESFQKHAVIFENKLIDFNAVFENKSRDLILEIGFGMGASTAEIARSNLNKNYIAIEVHSPGIGNLLKLIQENNISNVKIIQHDAVEVLNSMIKNDSLDGIHIFFPDPWPKKRHQKRRLIQLNLLKLIAQKIKKGGYLHIATDWEDYAFWIIDLLDKEELLQKTSDDFFKKPDYRPLTKYENRGIKLGYKVWDMIYRRI</sequence>
<feature type="binding site" evidence="7">
    <location>
        <position position="116"/>
    </location>
    <ligand>
        <name>S-adenosyl-L-methionine</name>
        <dbReference type="ChEBI" id="CHEBI:59789"/>
    </ligand>
</feature>
<dbReference type="Proteomes" id="UP000064007">
    <property type="component" value="Chromosome 1"/>
</dbReference>
<keyword evidence="4 7" id="KW-0808">Transferase</keyword>
<dbReference type="CDD" id="cd02440">
    <property type="entry name" value="AdoMet_MTases"/>
    <property type="match status" value="1"/>
</dbReference>
<dbReference type="UniPathway" id="UPA00989"/>
<dbReference type="SUPFAM" id="SSF53335">
    <property type="entry name" value="S-adenosyl-L-methionine-dependent methyltransferases"/>
    <property type="match status" value="1"/>
</dbReference>
<keyword evidence="9" id="KW-1185">Reference proteome</keyword>
<dbReference type="HOGENOM" id="CLU_050910_0_1_4"/>
<comment type="caution">
    <text evidence="7">Lacks conserved residue(s) required for the propagation of feature annotation.</text>
</comment>
<evidence type="ECO:0000256" key="1">
    <source>
        <dbReference type="ARBA" id="ARBA00000142"/>
    </source>
</evidence>
<evidence type="ECO:0000256" key="2">
    <source>
        <dbReference type="ARBA" id="ARBA00003015"/>
    </source>
</evidence>
<dbReference type="AlphaFoldDB" id="A0A0D6ETI3"/>
<dbReference type="KEGG" id="mbat:BN1208_0164"/>
<evidence type="ECO:0000256" key="3">
    <source>
        <dbReference type="ARBA" id="ARBA00022603"/>
    </source>
</evidence>
<comment type="function">
    <text evidence="2 7">Catalyzes the formation of N(7)-methylguanine at position 46 (m7G46) in tRNA.</text>
</comment>
<proteinExistence type="inferred from homology"/>
<organism evidence="8 9">
    <name type="scientific">Candidatus Methylopumilus planktonicus</name>
    <dbReference type="NCBI Taxonomy" id="1581557"/>
    <lineage>
        <taxon>Bacteria</taxon>
        <taxon>Pseudomonadati</taxon>
        <taxon>Pseudomonadota</taxon>
        <taxon>Betaproteobacteria</taxon>
        <taxon>Nitrosomonadales</taxon>
        <taxon>Methylophilaceae</taxon>
        <taxon>Candidatus Methylopumilus</taxon>
    </lineage>
</organism>
<dbReference type="EMBL" id="LN827929">
    <property type="protein sequence ID" value="CEZ19059.1"/>
    <property type="molecule type" value="Genomic_DNA"/>
</dbReference>
<dbReference type="InterPro" id="IPR055361">
    <property type="entry name" value="tRNA_methyltr_TrmB_bact"/>
</dbReference>
<feature type="binding site" evidence="7">
    <location>
        <begin position="210"/>
        <end position="213"/>
    </location>
    <ligand>
        <name>substrate</name>
    </ligand>
</feature>
<name>A0A0D6ETI3_9PROT</name>
<protein>
    <recommendedName>
        <fullName evidence="7">tRNA (guanine-N(7)-)-methyltransferase</fullName>
        <ecNumber evidence="7">2.1.1.33</ecNumber>
    </recommendedName>
    <alternativeName>
        <fullName evidence="7">tRNA (guanine(46)-N(7))-methyltransferase</fullName>
    </alternativeName>
    <alternativeName>
        <fullName evidence="7">tRNA(m7G46)-methyltransferase</fullName>
    </alternativeName>
</protein>
<dbReference type="Gene3D" id="3.40.50.150">
    <property type="entry name" value="Vaccinia Virus protein VP39"/>
    <property type="match status" value="1"/>
</dbReference>
<gene>
    <name evidence="7 8" type="primary">trmB</name>
    <name evidence="8" type="ORF">BN1208_0164</name>
</gene>
<dbReference type="NCBIfam" id="TIGR00091">
    <property type="entry name" value="tRNA (guanosine(46)-N7)-methyltransferase TrmB"/>
    <property type="match status" value="1"/>
</dbReference>